<dbReference type="SUPFAM" id="SSF56112">
    <property type="entry name" value="Protein kinase-like (PK-like)"/>
    <property type="match status" value="1"/>
</dbReference>
<keyword evidence="4 9" id="KW-0547">Nucleotide-binding</keyword>
<dbReference type="PANTHER" id="PTHR44899:SF3">
    <property type="entry name" value="SERINE_THREONINE-PROTEIN KINASE NEK1"/>
    <property type="match status" value="1"/>
</dbReference>
<evidence type="ECO:0000256" key="3">
    <source>
        <dbReference type="ARBA" id="ARBA00022679"/>
    </source>
</evidence>
<evidence type="ECO:0000256" key="6">
    <source>
        <dbReference type="ARBA" id="ARBA00022840"/>
    </source>
</evidence>
<dbReference type="Pfam" id="PF00069">
    <property type="entry name" value="Pkinase"/>
    <property type="match status" value="1"/>
</dbReference>
<dbReference type="Gene3D" id="1.10.510.10">
    <property type="entry name" value="Transferase(Phosphotransferase) domain 1"/>
    <property type="match status" value="1"/>
</dbReference>
<keyword evidence="13" id="KW-1185">Reference proteome</keyword>
<keyword evidence="6 9" id="KW-0067">ATP-binding</keyword>
<dbReference type="InterPro" id="IPR000719">
    <property type="entry name" value="Prot_kinase_dom"/>
</dbReference>
<dbReference type="GO" id="GO:0005524">
    <property type="term" value="F:ATP binding"/>
    <property type="evidence" value="ECO:0007669"/>
    <property type="project" value="UniProtKB-UniRule"/>
</dbReference>
<name>A0A812K8Z8_9DINO</name>
<keyword evidence="5" id="KW-0418">Kinase</keyword>
<comment type="caution">
    <text evidence="12">The sequence shown here is derived from an EMBL/GenBank/DDBJ whole genome shotgun (WGS) entry which is preliminary data.</text>
</comment>
<reference evidence="12" key="1">
    <citation type="submission" date="2021-02" db="EMBL/GenBank/DDBJ databases">
        <authorList>
            <person name="Dougan E. K."/>
            <person name="Rhodes N."/>
            <person name="Thang M."/>
            <person name="Chan C."/>
        </authorList>
    </citation>
    <scope>NUCLEOTIDE SEQUENCE</scope>
</reference>
<accession>A0A812K8Z8</accession>
<comment type="similarity">
    <text evidence="10">Belongs to the protein kinase superfamily.</text>
</comment>
<comment type="catalytic activity">
    <reaction evidence="8">
        <text>L-seryl-[protein] + ATP = O-phospho-L-seryl-[protein] + ADP + H(+)</text>
        <dbReference type="Rhea" id="RHEA:17989"/>
        <dbReference type="Rhea" id="RHEA-COMP:9863"/>
        <dbReference type="Rhea" id="RHEA-COMP:11604"/>
        <dbReference type="ChEBI" id="CHEBI:15378"/>
        <dbReference type="ChEBI" id="CHEBI:29999"/>
        <dbReference type="ChEBI" id="CHEBI:30616"/>
        <dbReference type="ChEBI" id="CHEBI:83421"/>
        <dbReference type="ChEBI" id="CHEBI:456216"/>
        <dbReference type="EC" id="2.7.11.1"/>
    </reaction>
</comment>
<evidence type="ECO:0000256" key="8">
    <source>
        <dbReference type="ARBA" id="ARBA00048679"/>
    </source>
</evidence>
<dbReference type="Proteomes" id="UP000601435">
    <property type="component" value="Unassembled WGS sequence"/>
</dbReference>
<evidence type="ECO:0000256" key="7">
    <source>
        <dbReference type="ARBA" id="ARBA00047899"/>
    </source>
</evidence>
<evidence type="ECO:0000313" key="13">
    <source>
        <dbReference type="Proteomes" id="UP000601435"/>
    </source>
</evidence>
<sequence>PMPHEVFGPYRTLDRLGEGAFGRVYLAEDTRRPSSHLVALKVGAGPAERRSHAVAQLQKEAELLQRLEHPHIVAYEDFGIDDTQDVMWLALEVLDGGSLRTILEGRRRVGSPCPESFLRRVVLEIGSALQYIHAEGLLHRDVKPANILLTLTAPPVLKLADFGISKLLEDARAAHSIVGTQCYFSPELISGEPYASPADCWAFGVVLFELASLSRPFSGGSMLELAMAICQQPAPPLPRLAQDLTEVIKGFLHKEVGCRWRLEDALNLIATTQDASTAQLADGEDCSISLSSEGFLTELELAPQDAAPGPPAVAFEHQPAAKSKKEWASLRAWFSWWPFSAKAADERHDTQVSVIEPAPSGLPTSPISRPTAHEMLQVESWDVQSLPGEASSFSTRQ</sequence>
<proteinExistence type="inferred from homology"/>
<dbReference type="InterPro" id="IPR008271">
    <property type="entry name" value="Ser/Thr_kinase_AS"/>
</dbReference>
<gene>
    <name evidence="12" type="primary">nek8</name>
    <name evidence="12" type="ORF">SNEC2469_LOCUS2973</name>
</gene>
<dbReference type="PROSITE" id="PS00108">
    <property type="entry name" value="PROTEIN_KINASE_ST"/>
    <property type="match status" value="1"/>
</dbReference>
<dbReference type="InterPro" id="IPR017441">
    <property type="entry name" value="Protein_kinase_ATP_BS"/>
</dbReference>
<evidence type="ECO:0000256" key="9">
    <source>
        <dbReference type="PROSITE-ProRule" id="PRU10141"/>
    </source>
</evidence>
<evidence type="ECO:0000313" key="12">
    <source>
        <dbReference type="EMBL" id="CAE7223172.1"/>
    </source>
</evidence>
<dbReference type="InterPro" id="IPR051131">
    <property type="entry name" value="NEK_Ser/Thr_kinase_NIMA"/>
</dbReference>
<dbReference type="SMART" id="SM00220">
    <property type="entry name" value="S_TKc"/>
    <property type="match status" value="1"/>
</dbReference>
<dbReference type="PROSITE" id="PS50011">
    <property type="entry name" value="PROTEIN_KINASE_DOM"/>
    <property type="match status" value="1"/>
</dbReference>
<keyword evidence="3" id="KW-0808">Transferase</keyword>
<evidence type="ECO:0000256" key="1">
    <source>
        <dbReference type="ARBA" id="ARBA00012513"/>
    </source>
</evidence>
<dbReference type="AlphaFoldDB" id="A0A812K8Z8"/>
<dbReference type="PROSITE" id="PS00107">
    <property type="entry name" value="PROTEIN_KINASE_ATP"/>
    <property type="match status" value="1"/>
</dbReference>
<evidence type="ECO:0000256" key="10">
    <source>
        <dbReference type="RuleBase" id="RU000304"/>
    </source>
</evidence>
<dbReference type="EMBL" id="CAJNJA010007320">
    <property type="protein sequence ID" value="CAE7223172.1"/>
    <property type="molecule type" value="Genomic_DNA"/>
</dbReference>
<evidence type="ECO:0000259" key="11">
    <source>
        <dbReference type="PROSITE" id="PS50011"/>
    </source>
</evidence>
<evidence type="ECO:0000256" key="2">
    <source>
        <dbReference type="ARBA" id="ARBA00022527"/>
    </source>
</evidence>
<protein>
    <recommendedName>
        <fullName evidence="1">non-specific serine/threonine protein kinase</fullName>
        <ecNumber evidence="1">2.7.11.1</ecNumber>
    </recommendedName>
</protein>
<feature type="domain" description="Protein kinase" evidence="11">
    <location>
        <begin position="10"/>
        <end position="272"/>
    </location>
</feature>
<evidence type="ECO:0000256" key="5">
    <source>
        <dbReference type="ARBA" id="ARBA00022777"/>
    </source>
</evidence>
<dbReference type="PANTHER" id="PTHR44899">
    <property type="entry name" value="CAMK FAMILY PROTEIN KINASE"/>
    <property type="match status" value="1"/>
</dbReference>
<comment type="catalytic activity">
    <reaction evidence="7">
        <text>L-threonyl-[protein] + ATP = O-phospho-L-threonyl-[protein] + ADP + H(+)</text>
        <dbReference type="Rhea" id="RHEA:46608"/>
        <dbReference type="Rhea" id="RHEA-COMP:11060"/>
        <dbReference type="Rhea" id="RHEA-COMP:11605"/>
        <dbReference type="ChEBI" id="CHEBI:15378"/>
        <dbReference type="ChEBI" id="CHEBI:30013"/>
        <dbReference type="ChEBI" id="CHEBI:30616"/>
        <dbReference type="ChEBI" id="CHEBI:61977"/>
        <dbReference type="ChEBI" id="CHEBI:456216"/>
        <dbReference type="EC" id="2.7.11.1"/>
    </reaction>
</comment>
<dbReference type="InterPro" id="IPR011009">
    <property type="entry name" value="Kinase-like_dom_sf"/>
</dbReference>
<feature type="non-terminal residue" evidence="12">
    <location>
        <position position="1"/>
    </location>
</feature>
<evidence type="ECO:0000256" key="4">
    <source>
        <dbReference type="ARBA" id="ARBA00022741"/>
    </source>
</evidence>
<organism evidence="12 13">
    <name type="scientific">Symbiodinium necroappetens</name>
    <dbReference type="NCBI Taxonomy" id="1628268"/>
    <lineage>
        <taxon>Eukaryota</taxon>
        <taxon>Sar</taxon>
        <taxon>Alveolata</taxon>
        <taxon>Dinophyceae</taxon>
        <taxon>Suessiales</taxon>
        <taxon>Symbiodiniaceae</taxon>
        <taxon>Symbiodinium</taxon>
    </lineage>
</organism>
<keyword evidence="2 10" id="KW-0723">Serine/threonine-protein kinase</keyword>
<dbReference type="GO" id="GO:0004674">
    <property type="term" value="F:protein serine/threonine kinase activity"/>
    <property type="evidence" value="ECO:0007669"/>
    <property type="project" value="UniProtKB-KW"/>
</dbReference>
<dbReference type="OrthoDB" id="418313at2759"/>
<feature type="binding site" evidence="9">
    <location>
        <position position="41"/>
    </location>
    <ligand>
        <name>ATP</name>
        <dbReference type="ChEBI" id="CHEBI:30616"/>
    </ligand>
</feature>
<dbReference type="EC" id="2.7.11.1" evidence="1"/>